<name>A0A316HED6_9SPHI</name>
<protein>
    <submittedName>
        <fullName evidence="2">Uncharacterized protein</fullName>
    </submittedName>
</protein>
<keyword evidence="1" id="KW-0472">Membrane</keyword>
<keyword evidence="1" id="KW-1133">Transmembrane helix</keyword>
<comment type="caution">
    <text evidence="2">The sequence shown here is derived from an EMBL/GenBank/DDBJ whole genome shotgun (WGS) entry which is preliminary data.</text>
</comment>
<dbReference type="Proteomes" id="UP000245678">
    <property type="component" value="Unassembled WGS sequence"/>
</dbReference>
<feature type="transmembrane region" description="Helical" evidence="1">
    <location>
        <begin position="92"/>
        <end position="110"/>
    </location>
</feature>
<feature type="transmembrane region" description="Helical" evidence="1">
    <location>
        <begin position="37"/>
        <end position="59"/>
    </location>
</feature>
<reference evidence="2 3" key="1">
    <citation type="submission" date="2018-05" db="EMBL/GenBank/DDBJ databases">
        <title>Genomic Encyclopedia of Archaeal and Bacterial Type Strains, Phase II (KMG-II): from individual species to whole genera.</title>
        <authorList>
            <person name="Goeker M."/>
        </authorList>
    </citation>
    <scope>NUCLEOTIDE SEQUENCE [LARGE SCALE GENOMIC DNA]</scope>
    <source>
        <strain evidence="2 3">DSM 19975</strain>
    </source>
</reference>
<proteinExistence type="predicted"/>
<accession>A0A316HED6</accession>
<keyword evidence="3" id="KW-1185">Reference proteome</keyword>
<keyword evidence="1" id="KW-0812">Transmembrane</keyword>
<evidence type="ECO:0000313" key="3">
    <source>
        <dbReference type="Proteomes" id="UP000245678"/>
    </source>
</evidence>
<dbReference type="EMBL" id="QGHA01000003">
    <property type="protein sequence ID" value="PWK78391.1"/>
    <property type="molecule type" value="Genomic_DNA"/>
</dbReference>
<organism evidence="2 3">
    <name type="scientific">Mucilaginibacter oryzae</name>
    <dbReference type="NCBI Taxonomy" id="468058"/>
    <lineage>
        <taxon>Bacteria</taxon>
        <taxon>Pseudomonadati</taxon>
        <taxon>Bacteroidota</taxon>
        <taxon>Sphingobacteriia</taxon>
        <taxon>Sphingobacteriales</taxon>
        <taxon>Sphingobacteriaceae</taxon>
        <taxon>Mucilaginibacter</taxon>
    </lineage>
</organism>
<sequence>MKKPVCFSIAFLASVLMFLSAAIFIRLNTGLMQPFMPAGFFMIAVQAVCALKFALLVIILMPNKPALTQVASGFVSADMLIMYLCLRFNGSLTLPVAPFTVQVLFIVYYMTVQGRLWIYKTEDNAAKVKGNLSPAFKSRLI</sequence>
<evidence type="ECO:0000313" key="2">
    <source>
        <dbReference type="EMBL" id="PWK78391.1"/>
    </source>
</evidence>
<evidence type="ECO:0000256" key="1">
    <source>
        <dbReference type="SAM" id="Phobius"/>
    </source>
</evidence>
<gene>
    <name evidence="2" type="ORF">LX99_02235</name>
</gene>
<dbReference type="AlphaFoldDB" id="A0A316HED6"/>